<sequence length="66" mass="7576">MAWTWTFENADGDTLPVDQPSHDNQGDAETWLGEVWREQTDAGAQTAVLYDDEREVYRMSLEPSEN</sequence>
<gene>
    <name evidence="2" type="ORF">ACFPET_18190</name>
</gene>
<organism evidence="2 3">
    <name type="scientific">Salininema proteolyticum</name>
    <dbReference type="NCBI Taxonomy" id="1607685"/>
    <lineage>
        <taxon>Bacteria</taxon>
        <taxon>Bacillati</taxon>
        <taxon>Actinomycetota</taxon>
        <taxon>Actinomycetes</taxon>
        <taxon>Glycomycetales</taxon>
        <taxon>Glycomycetaceae</taxon>
        <taxon>Salininema</taxon>
    </lineage>
</organism>
<evidence type="ECO:0008006" key="4">
    <source>
        <dbReference type="Google" id="ProtNLM"/>
    </source>
</evidence>
<keyword evidence="3" id="KW-1185">Reference proteome</keyword>
<evidence type="ECO:0000256" key="1">
    <source>
        <dbReference type="SAM" id="MobiDB-lite"/>
    </source>
</evidence>
<evidence type="ECO:0000313" key="3">
    <source>
        <dbReference type="Proteomes" id="UP001595823"/>
    </source>
</evidence>
<name>A0ABV8U2A7_9ACTN</name>
<dbReference type="RefSeq" id="WP_380623781.1">
    <property type="nucleotide sequence ID" value="NZ_JBHSDK010000028.1"/>
</dbReference>
<proteinExistence type="predicted"/>
<feature type="region of interest" description="Disordered" evidence="1">
    <location>
        <begin position="1"/>
        <end position="27"/>
    </location>
</feature>
<accession>A0ABV8U2A7</accession>
<protein>
    <recommendedName>
        <fullName evidence="4">YD repeat-containing protein</fullName>
    </recommendedName>
</protein>
<dbReference type="Proteomes" id="UP001595823">
    <property type="component" value="Unassembled WGS sequence"/>
</dbReference>
<comment type="caution">
    <text evidence="2">The sequence shown here is derived from an EMBL/GenBank/DDBJ whole genome shotgun (WGS) entry which is preliminary data.</text>
</comment>
<evidence type="ECO:0000313" key="2">
    <source>
        <dbReference type="EMBL" id="MFC4337137.1"/>
    </source>
</evidence>
<dbReference type="EMBL" id="JBHSDK010000028">
    <property type="protein sequence ID" value="MFC4337137.1"/>
    <property type="molecule type" value="Genomic_DNA"/>
</dbReference>
<reference evidence="3" key="1">
    <citation type="journal article" date="2019" name="Int. J. Syst. Evol. Microbiol.">
        <title>The Global Catalogue of Microorganisms (GCM) 10K type strain sequencing project: providing services to taxonomists for standard genome sequencing and annotation.</title>
        <authorList>
            <consortium name="The Broad Institute Genomics Platform"/>
            <consortium name="The Broad Institute Genome Sequencing Center for Infectious Disease"/>
            <person name="Wu L."/>
            <person name="Ma J."/>
        </authorList>
    </citation>
    <scope>NUCLEOTIDE SEQUENCE [LARGE SCALE GENOMIC DNA]</scope>
    <source>
        <strain evidence="3">IBRC-M 10908</strain>
    </source>
</reference>